<dbReference type="PANTHER" id="PTHR35936:SF17">
    <property type="entry name" value="ARGININE-BINDING EXTRACELLULAR PROTEIN ARTP"/>
    <property type="match status" value="1"/>
</dbReference>
<dbReference type="RefSeq" id="WP_188410554.1">
    <property type="nucleotide sequence ID" value="NZ_BMCP01000004.1"/>
</dbReference>
<dbReference type="InterPro" id="IPR001638">
    <property type="entry name" value="Solute-binding_3/MltF_N"/>
</dbReference>
<gene>
    <name evidence="4" type="ORF">GCM10007276_29240</name>
</gene>
<dbReference type="EMBL" id="BMCP01000004">
    <property type="protein sequence ID" value="GGE50311.1"/>
    <property type="molecule type" value="Genomic_DNA"/>
</dbReference>
<evidence type="ECO:0000256" key="1">
    <source>
        <dbReference type="ARBA" id="ARBA00022729"/>
    </source>
</evidence>
<keyword evidence="5" id="KW-1185">Reference proteome</keyword>
<name>A0A8J3DYI4_9RHOB</name>
<evidence type="ECO:0000256" key="2">
    <source>
        <dbReference type="SAM" id="SignalP"/>
    </source>
</evidence>
<dbReference type="Gene3D" id="3.40.190.10">
    <property type="entry name" value="Periplasmic binding protein-like II"/>
    <property type="match status" value="2"/>
</dbReference>
<proteinExistence type="predicted"/>
<evidence type="ECO:0000313" key="4">
    <source>
        <dbReference type="EMBL" id="GGE50311.1"/>
    </source>
</evidence>
<sequence>MTLIQRLRSALLAACALTGLAAVAAPAAAVANTWDTIQESGVIRIGVIPNRPPYFWQEDGEWVGFSAEMGRDLAKALTTEFGKEIKPEFVITSWTTVVLDIQANKVDSFFGLSFSEERKKALNLVGPLYSLPNVALNAVNFKPSGDKWDDYNKPDVKVAVVMGTTDEQSARKFLPNADIRALKGMAEAVLDVQSGNSNALVTTVLTGLGALKANKSLGSMTVLMPAHTLPSFGGTRRDGDDRFAQWLQKWAETYRAEGKSKEVIFNAMNKLDLDVSQIPADVKF</sequence>
<feature type="domain" description="Solute-binding protein family 3/N-terminal" evidence="3">
    <location>
        <begin position="42"/>
        <end position="268"/>
    </location>
</feature>
<reference evidence="4" key="2">
    <citation type="submission" date="2020-09" db="EMBL/GenBank/DDBJ databases">
        <authorList>
            <person name="Sun Q."/>
            <person name="Sedlacek I."/>
        </authorList>
    </citation>
    <scope>NUCLEOTIDE SEQUENCE</scope>
    <source>
        <strain evidence="4">CCM 7684</strain>
    </source>
</reference>
<comment type="caution">
    <text evidence="4">The sequence shown here is derived from an EMBL/GenBank/DDBJ whole genome shotgun (WGS) entry which is preliminary data.</text>
</comment>
<feature type="signal peptide" evidence="2">
    <location>
        <begin position="1"/>
        <end position="24"/>
    </location>
</feature>
<evidence type="ECO:0000313" key="5">
    <source>
        <dbReference type="Proteomes" id="UP000602745"/>
    </source>
</evidence>
<dbReference type="SUPFAM" id="SSF53850">
    <property type="entry name" value="Periplasmic binding protein-like II"/>
    <property type="match status" value="1"/>
</dbReference>
<dbReference type="AlphaFoldDB" id="A0A8J3DYI4"/>
<evidence type="ECO:0000259" key="3">
    <source>
        <dbReference type="SMART" id="SM00062"/>
    </source>
</evidence>
<accession>A0A8J3DYI4</accession>
<keyword evidence="1 2" id="KW-0732">Signal</keyword>
<dbReference type="PANTHER" id="PTHR35936">
    <property type="entry name" value="MEMBRANE-BOUND LYTIC MUREIN TRANSGLYCOSYLASE F"/>
    <property type="match status" value="1"/>
</dbReference>
<feature type="chain" id="PRO_5035150434" evidence="2">
    <location>
        <begin position="25"/>
        <end position="284"/>
    </location>
</feature>
<dbReference type="Pfam" id="PF00497">
    <property type="entry name" value="SBP_bac_3"/>
    <property type="match status" value="1"/>
</dbReference>
<organism evidence="4 5">
    <name type="scientific">Agaricicola taiwanensis</name>
    <dbReference type="NCBI Taxonomy" id="591372"/>
    <lineage>
        <taxon>Bacteria</taxon>
        <taxon>Pseudomonadati</taxon>
        <taxon>Pseudomonadota</taxon>
        <taxon>Alphaproteobacteria</taxon>
        <taxon>Rhodobacterales</taxon>
        <taxon>Paracoccaceae</taxon>
        <taxon>Agaricicola</taxon>
    </lineage>
</organism>
<protein>
    <submittedName>
        <fullName evidence="4">ABC transporter substrate-binding protein</fullName>
    </submittedName>
</protein>
<reference evidence="4" key="1">
    <citation type="journal article" date="2014" name="Int. J. Syst. Evol. Microbiol.">
        <title>Complete genome sequence of Corynebacterium casei LMG S-19264T (=DSM 44701T), isolated from a smear-ripened cheese.</title>
        <authorList>
            <consortium name="US DOE Joint Genome Institute (JGI-PGF)"/>
            <person name="Walter F."/>
            <person name="Albersmeier A."/>
            <person name="Kalinowski J."/>
            <person name="Ruckert C."/>
        </authorList>
    </citation>
    <scope>NUCLEOTIDE SEQUENCE</scope>
    <source>
        <strain evidence="4">CCM 7684</strain>
    </source>
</reference>
<dbReference type="SMART" id="SM00062">
    <property type="entry name" value="PBPb"/>
    <property type="match status" value="1"/>
</dbReference>
<dbReference type="Proteomes" id="UP000602745">
    <property type="component" value="Unassembled WGS sequence"/>
</dbReference>